<protein>
    <submittedName>
        <fullName evidence="1">HAD family phosphatase</fullName>
    </submittedName>
</protein>
<dbReference type="PRINTS" id="PR00413">
    <property type="entry name" value="HADHALOGNASE"/>
</dbReference>
<dbReference type="EMBL" id="CP030280">
    <property type="protein sequence ID" value="AWY98187.1"/>
    <property type="molecule type" value="Genomic_DNA"/>
</dbReference>
<dbReference type="InterPro" id="IPR036412">
    <property type="entry name" value="HAD-like_sf"/>
</dbReference>
<dbReference type="Pfam" id="PF00702">
    <property type="entry name" value="Hydrolase"/>
    <property type="match status" value="1"/>
</dbReference>
<gene>
    <name evidence="1" type="ORF">DQQ01_08555</name>
</gene>
<name>A0A2Z4UB07_9FIRM</name>
<organism evidence="1 2">
    <name type="scientific">Blautia argi</name>
    <dbReference type="NCBI Taxonomy" id="1912897"/>
    <lineage>
        <taxon>Bacteria</taxon>
        <taxon>Bacillati</taxon>
        <taxon>Bacillota</taxon>
        <taxon>Clostridia</taxon>
        <taxon>Lachnospirales</taxon>
        <taxon>Lachnospiraceae</taxon>
        <taxon>Blautia</taxon>
    </lineage>
</organism>
<dbReference type="SFLD" id="SFLDG01135">
    <property type="entry name" value="C1.5.6:_HAD__Beta-PGM__Phospha"/>
    <property type="match status" value="1"/>
</dbReference>
<dbReference type="InterPro" id="IPR023198">
    <property type="entry name" value="PGP-like_dom2"/>
</dbReference>
<evidence type="ECO:0000313" key="1">
    <source>
        <dbReference type="EMBL" id="AWY98187.1"/>
    </source>
</evidence>
<dbReference type="Proteomes" id="UP000250003">
    <property type="component" value="Chromosome"/>
</dbReference>
<evidence type="ECO:0000313" key="2">
    <source>
        <dbReference type="Proteomes" id="UP000250003"/>
    </source>
</evidence>
<dbReference type="PANTHER" id="PTHR18901">
    <property type="entry name" value="2-DEOXYGLUCOSE-6-PHOSPHATE PHOSPHATASE 2"/>
    <property type="match status" value="1"/>
</dbReference>
<dbReference type="RefSeq" id="WP_111919676.1">
    <property type="nucleotide sequence ID" value="NZ_CAUWHR010000016.1"/>
</dbReference>
<accession>A0A2Z4UB07</accession>
<dbReference type="InterPro" id="IPR023214">
    <property type="entry name" value="HAD_sf"/>
</dbReference>
<dbReference type="SFLD" id="SFLDG01129">
    <property type="entry name" value="C1.5:_HAD__Beta-PGM__Phosphata"/>
    <property type="match status" value="1"/>
</dbReference>
<dbReference type="SUPFAM" id="SSF56784">
    <property type="entry name" value="HAD-like"/>
    <property type="match status" value="1"/>
</dbReference>
<sequence length="217" mass="24576">MIQAVIFDMDGVLFDTERIMKEGWQKAGEKLDFTLTEEQLGQMRGGSREQNAALFEKWFAGRIDYHYARTIRSQYLAEYIEHYSLPQKKGLQEIVSYLTEEKIPWAVATSTPRKRAAHYWDMAGISKAISASVCGDEVKKSKPDPEIFLKAAQKLRIKPENCLIVEDSRNGLKAGRASGACTCMVPDLTPFAPDLEPFCDYVCKDLIQLKELLSSLK</sequence>
<dbReference type="InterPro" id="IPR006439">
    <property type="entry name" value="HAD-SF_hydro_IA"/>
</dbReference>
<dbReference type="Gene3D" id="3.40.50.1000">
    <property type="entry name" value="HAD superfamily/HAD-like"/>
    <property type="match status" value="1"/>
</dbReference>
<dbReference type="Gene3D" id="1.10.150.240">
    <property type="entry name" value="Putative phosphatase, domain 2"/>
    <property type="match status" value="1"/>
</dbReference>
<dbReference type="KEGG" id="blau:DQQ01_08555"/>
<proteinExistence type="predicted"/>
<dbReference type="CDD" id="cd07505">
    <property type="entry name" value="HAD_BPGM-like"/>
    <property type="match status" value="1"/>
</dbReference>
<dbReference type="AlphaFoldDB" id="A0A2Z4UB07"/>
<dbReference type="SFLD" id="SFLDS00003">
    <property type="entry name" value="Haloacid_Dehalogenase"/>
    <property type="match status" value="1"/>
</dbReference>
<reference evidence="2" key="1">
    <citation type="submission" date="2018-06" db="EMBL/GenBank/DDBJ databases">
        <title>Description of Blautia argi sp. nov., a new anaerobic isolated from dog feces.</title>
        <authorList>
            <person name="Chang Y.-H."/>
            <person name="Paek J."/>
            <person name="Shin Y."/>
        </authorList>
    </citation>
    <scope>NUCLEOTIDE SEQUENCE [LARGE SCALE GENOMIC DNA]</scope>
    <source>
        <strain evidence="2">KCTC 15426</strain>
    </source>
</reference>
<dbReference type="PANTHER" id="PTHR18901:SF38">
    <property type="entry name" value="PSEUDOURIDINE-5'-PHOSPHATASE"/>
    <property type="match status" value="1"/>
</dbReference>
<dbReference type="NCBIfam" id="TIGR01509">
    <property type="entry name" value="HAD-SF-IA-v3"/>
    <property type="match status" value="1"/>
</dbReference>
<keyword evidence="2" id="KW-1185">Reference proteome</keyword>
<dbReference type="OrthoDB" id="9797743at2"/>